<evidence type="ECO:0000256" key="3">
    <source>
        <dbReference type="SAM" id="SignalP"/>
    </source>
</evidence>
<evidence type="ECO:0000256" key="2">
    <source>
        <dbReference type="SAM" id="Phobius"/>
    </source>
</evidence>
<evidence type="ECO:0000313" key="5">
    <source>
        <dbReference type="Proteomes" id="UP001515480"/>
    </source>
</evidence>
<feature type="transmembrane region" description="Helical" evidence="2">
    <location>
        <begin position="160"/>
        <end position="183"/>
    </location>
</feature>
<dbReference type="EMBL" id="JBGBPQ010000003">
    <property type="protein sequence ID" value="KAL1526272.1"/>
    <property type="molecule type" value="Genomic_DNA"/>
</dbReference>
<gene>
    <name evidence="4" type="ORF">AB1Y20_014990</name>
</gene>
<organism evidence="4 5">
    <name type="scientific">Prymnesium parvum</name>
    <name type="common">Toxic golden alga</name>
    <dbReference type="NCBI Taxonomy" id="97485"/>
    <lineage>
        <taxon>Eukaryota</taxon>
        <taxon>Haptista</taxon>
        <taxon>Haptophyta</taxon>
        <taxon>Prymnesiophyceae</taxon>
        <taxon>Prymnesiales</taxon>
        <taxon>Prymnesiaceae</taxon>
        <taxon>Prymnesium</taxon>
    </lineage>
</organism>
<feature type="transmembrane region" description="Helical" evidence="2">
    <location>
        <begin position="129"/>
        <end position="148"/>
    </location>
</feature>
<feature type="transmembrane region" description="Helical" evidence="2">
    <location>
        <begin position="60"/>
        <end position="85"/>
    </location>
</feature>
<dbReference type="Proteomes" id="UP001515480">
    <property type="component" value="Unassembled WGS sequence"/>
</dbReference>
<feature type="signal peptide" evidence="3">
    <location>
        <begin position="1"/>
        <end position="15"/>
    </location>
</feature>
<feature type="chain" id="PRO_5044293728" evidence="3">
    <location>
        <begin position="16"/>
        <end position="225"/>
    </location>
</feature>
<proteinExistence type="predicted"/>
<dbReference type="AlphaFoldDB" id="A0AB34JZA1"/>
<reference evidence="4 5" key="1">
    <citation type="journal article" date="2024" name="Science">
        <title>Giant polyketide synthase enzymes in the biosynthesis of giant marine polyether toxins.</title>
        <authorList>
            <person name="Fallon T.R."/>
            <person name="Shende V.V."/>
            <person name="Wierzbicki I.H."/>
            <person name="Pendleton A.L."/>
            <person name="Watervoot N.F."/>
            <person name="Auber R.P."/>
            <person name="Gonzalez D.J."/>
            <person name="Wisecaver J.H."/>
            <person name="Moore B.S."/>
        </authorList>
    </citation>
    <scope>NUCLEOTIDE SEQUENCE [LARGE SCALE GENOMIC DNA]</scope>
    <source>
        <strain evidence="4 5">12B1</strain>
    </source>
</reference>
<comment type="caution">
    <text evidence="4">The sequence shown here is derived from an EMBL/GenBank/DDBJ whole genome shotgun (WGS) entry which is preliminary data.</text>
</comment>
<keyword evidence="3" id="KW-0732">Signal</keyword>
<keyword evidence="2" id="KW-0472">Membrane</keyword>
<feature type="compositionally biased region" description="Pro residues" evidence="1">
    <location>
        <begin position="37"/>
        <end position="47"/>
    </location>
</feature>
<evidence type="ECO:0000256" key="1">
    <source>
        <dbReference type="SAM" id="MobiDB-lite"/>
    </source>
</evidence>
<protein>
    <submittedName>
        <fullName evidence="4">Uncharacterized protein</fullName>
    </submittedName>
</protein>
<name>A0AB34JZA1_PRYPA</name>
<accession>A0AB34JZA1</accession>
<keyword evidence="2" id="KW-1133">Transmembrane helix</keyword>
<feature type="region of interest" description="Disordered" evidence="1">
    <location>
        <begin position="32"/>
        <end position="51"/>
    </location>
</feature>
<evidence type="ECO:0000313" key="4">
    <source>
        <dbReference type="EMBL" id="KAL1526272.1"/>
    </source>
</evidence>
<sequence>MALALLTLLAAGAHNHPRAPLLGALYPTFPDEDPKRLAPPPPRPPLTPAVNPNEQVLPSAAAFSVVATIAVGLLGLGVLATSAFWSAIPASRPLKDAAERSVLLTLAITAAVPILSCLSVERDLSSQSVALYLSAMGTAAAYALWLVSRLLRLHSLGLPPVAHACVGVQVLLCGGLGWILTSLKEIRSAHRARGTTRCGACFQLFVPPPRAPVVACPFCGTHNAL</sequence>
<keyword evidence="5" id="KW-1185">Reference proteome</keyword>
<keyword evidence="2" id="KW-0812">Transmembrane</keyword>